<dbReference type="InterPro" id="IPR001810">
    <property type="entry name" value="F-box_dom"/>
</dbReference>
<dbReference type="InterPro" id="IPR036047">
    <property type="entry name" value="F-box-like_dom_sf"/>
</dbReference>
<dbReference type="SUPFAM" id="SSF81383">
    <property type="entry name" value="F-box domain"/>
    <property type="match status" value="1"/>
</dbReference>
<gene>
    <name evidence="3" type="ORF">BJX63DRAFT_396013</name>
</gene>
<accession>A0ABR4HBB2</accession>
<evidence type="ECO:0008006" key="5">
    <source>
        <dbReference type="Google" id="ProtNLM"/>
    </source>
</evidence>
<evidence type="ECO:0000259" key="2">
    <source>
        <dbReference type="Pfam" id="PF24969"/>
    </source>
</evidence>
<evidence type="ECO:0000313" key="4">
    <source>
        <dbReference type="Proteomes" id="UP001610334"/>
    </source>
</evidence>
<keyword evidence="4" id="KW-1185">Reference proteome</keyword>
<dbReference type="Pfam" id="PF24969">
    <property type="entry name" value="LRR_15"/>
    <property type="match status" value="1"/>
</dbReference>
<proteinExistence type="predicted"/>
<feature type="domain" description="Leucine-rich repeat" evidence="2">
    <location>
        <begin position="192"/>
        <end position="386"/>
    </location>
</feature>
<dbReference type="InterPro" id="IPR056867">
    <property type="entry name" value="LRR_15"/>
</dbReference>
<sequence length="467" mass="53122">MQHLPAELILAITGQVFDVKDRLSLLRVCRHWRAILLDVVYSALEINTPQICNLVHALLVYPHLSTSILNVTVLGWHEPSGCAGQESLNADVQGLLDEIAESPKEINDWREELLREEQGSWLALLLVLAPNLISISWDYTRPSPWVTVVVSRAALKGPPFDTRPALRYLQSVEIRDMEYDEPSEYTSFYQVMPFFHLPSMRSMSLENVKDFGPFEADLSLLHCDQGATRAASGTSTIEILILPARCNLSSGAMDFIMSCANLRKFVYQHDNEIDEHIHRDFRPQQFHNALLSQKHSLEVLHLNDMGDVSCGLDETWEDDAEPADRWFGSFAEFAKLWDLRVRVRNLFNLHPKDRHHDIVLKEVLPGSLKWLHLTDCDEEHCSVLVGGILDLLGDRQELFLDLEQIFVYSGVAESSQPQPAGPHRPPQDVRVLATISQQFEPVQTLCDHAGITFKLLLGARYRIFYRG</sequence>
<evidence type="ECO:0000259" key="1">
    <source>
        <dbReference type="Pfam" id="PF12937"/>
    </source>
</evidence>
<dbReference type="CDD" id="cd09917">
    <property type="entry name" value="F-box_SF"/>
    <property type="match status" value="1"/>
</dbReference>
<evidence type="ECO:0000313" key="3">
    <source>
        <dbReference type="EMBL" id="KAL2812750.1"/>
    </source>
</evidence>
<reference evidence="3 4" key="1">
    <citation type="submission" date="2024-07" db="EMBL/GenBank/DDBJ databases">
        <title>Section-level genome sequencing and comparative genomics of Aspergillus sections Usti and Cavernicolus.</title>
        <authorList>
            <consortium name="Lawrence Berkeley National Laboratory"/>
            <person name="Nybo J.L."/>
            <person name="Vesth T.C."/>
            <person name="Theobald S."/>
            <person name="Frisvad J.C."/>
            <person name="Larsen T.O."/>
            <person name="Kjaerboelling I."/>
            <person name="Rothschild-Mancinelli K."/>
            <person name="Lyhne E.K."/>
            <person name="Kogle M.E."/>
            <person name="Barry K."/>
            <person name="Clum A."/>
            <person name="Na H."/>
            <person name="Ledsgaard L."/>
            <person name="Lin J."/>
            <person name="Lipzen A."/>
            <person name="Kuo A."/>
            <person name="Riley R."/>
            <person name="Mondo S."/>
            <person name="Labutti K."/>
            <person name="Haridas S."/>
            <person name="Pangalinan J."/>
            <person name="Salamov A.A."/>
            <person name="Simmons B.A."/>
            <person name="Magnuson J.K."/>
            <person name="Chen J."/>
            <person name="Drula E."/>
            <person name="Henrissat B."/>
            <person name="Wiebenga A."/>
            <person name="Lubbers R.J."/>
            <person name="Gomes A.C."/>
            <person name="Makela M.R."/>
            <person name="Stajich J."/>
            <person name="Grigoriev I.V."/>
            <person name="Mortensen U.H."/>
            <person name="De Vries R.P."/>
            <person name="Baker S.E."/>
            <person name="Andersen M.R."/>
        </authorList>
    </citation>
    <scope>NUCLEOTIDE SEQUENCE [LARGE SCALE GENOMIC DNA]</scope>
    <source>
        <strain evidence="3 4">CBS 588.65</strain>
    </source>
</reference>
<organism evidence="3 4">
    <name type="scientific">Aspergillus granulosus</name>
    <dbReference type="NCBI Taxonomy" id="176169"/>
    <lineage>
        <taxon>Eukaryota</taxon>
        <taxon>Fungi</taxon>
        <taxon>Dikarya</taxon>
        <taxon>Ascomycota</taxon>
        <taxon>Pezizomycotina</taxon>
        <taxon>Eurotiomycetes</taxon>
        <taxon>Eurotiomycetidae</taxon>
        <taxon>Eurotiales</taxon>
        <taxon>Aspergillaceae</taxon>
        <taxon>Aspergillus</taxon>
        <taxon>Aspergillus subgen. Nidulantes</taxon>
    </lineage>
</organism>
<feature type="domain" description="F-box" evidence="1">
    <location>
        <begin position="2"/>
        <end position="38"/>
    </location>
</feature>
<comment type="caution">
    <text evidence="3">The sequence shown here is derived from an EMBL/GenBank/DDBJ whole genome shotgun (WGS) entry which is preliminary data.</text>
</comment>
<dbReference type="Gene3D" id="1.20.1280.50">
    <property type="match status" value="1"/>
</dbReference>
<dbReference type="Pfam" id="PF12937">
    <property type="entry name" value="F-box-like"/>
    <property type="match status" value="1"/>
</dbReference>
<name>A0ABR4HBB2_9EURO</name>
<dbReference type="Proteomes" id="UP001610334">
    <property type="component" value="Unassembled WGS sequence"/>
</dbReference>
<protein>
    <recommendedName>
        <fullName evidence="5">F-box domain-containing protein</fullName>
    </recommendedName>
</protein>
<dbReference type="EMBL" id="JBFXLT010000045">
    <property type="protein sequence ID" value="KAL2812750.1"/>
    <property type="molecule type" value="Genomic_DNA"/>
</dbReference>